<comment type="subcellular location">
    <subcellularLocation>
        <location evidence="1">Cell membrane</location>
        <topology evidence="1">Multi-pass membrane protein</topology>
    </subcellularLocation>
</comment>
<feature type="transmembrane region" description="Helical" evidence="7">
    <location>
        <begin position="309"/>
        <end position="330"/>
    </location>
</feature>
<dbReference type="Proteomes" id="UP000247569">
    <property type="component" value="Unassembled WGS sequence"/>
</dbReference>
<name>A0A318JTD1_9NOCA</name>
<protein>
    <submittedName>
        <fullName evidence="9">Cobalt/nickel transport system permease protein</fullName>
    </submittedName>
</protein>
<evidence type="ECO:0000256" key="3">
    <source>
        <dbReference type="ARBA" id="ARBA00022475"/>
    </source>
</evidence>
<keyword evidence="10" id="KW-1185">Reference proteome</keyword>
<feature type="transmembrane region" description="Helical" evidence="7">
    <location>
        <begin position="70"/>
        <end position="96"/>
    </location>
</feature>
<feature type="domain" description="PDGLE" evidence="8">
    <location>
        <begin position="231"/>
        <end position="331"/>
    </location>
</feature>
<dbReference type="GO" id="GO:0005886">
    <property type="term" value="C:plasma membrane"/>
    <property type="evidence" value="ECO:0007669"/>
    <property type="project" value="UniProtKB-SubCell"/>
</dbReference>
<keyword evidence="3" id="KW-1003">Cell membrane</keyword>
<proteinExistence type="predicted"/>
<dbReference type="EMBL" id="QJKF01000024">
    <property type="protein sequence ID" value="PXX54596.1"/>
    <property type="molecule type" value="Genomic_DNA"/>
</dbReference>
<dbReference type="Pfam" id="PF13190">
    <property type="entry name" value="PDGLE"/>
    <property type="match status" value="1"/>
</dbReference>
<evidence type="ECO:0000313" key="10">
    <source>
        <dbReference type="Proteomes" id="UP000247569"/>
    </source>
</evidence>
<gene>
    <name evidence="9" type="ORF">DFR70_12437</name>
</gene>
<evidence type="ECO:0000313" key="9">
    <source>
        <dbReference type="EMBL" id="PXX54596.1"/>
    </source>
</evidence>
<organism evidence="9 10">
    <name type="scientific">Nocardia tenerifensis</name>
    <dbReference type="NCBI Taxonomy" id="228006"/>
    <lineage>
        <taxon>Bacteria</taxon>
        <taxon>Bacillati</taxon>
        <taxon>Actinomycetota</taxon>
        <taxon>Actinomycetes</taxon>
        <taxon>Mycobacteriales</taxon>
        <taxon>Nocardiaceae</taxon>
        <taxon>Nocardia</taxon>
    </lineage>
</organism>
<evidence type="ECO:0000259" key="8">
    <source>
        <dbReference type="Pfam" id="PF13190"/>
    </source>
</evidence>
<keyword evidence="4 7" id="KW-0812">Transmembrane</keyword>
<feature type="transmembrane region" description="Helical" evidence="7">
    <location>
        <begin position="232"/>
        <end position="251"/>
    </location>
</feature>
<keyword evidence="6 7" id="KW-0472">Membrane</keyword>
<keyword evidence="2" id="KW-0813">Transport</keyword>
<accession>A0A318JTD1</accession>
<evidence type="ECO:0000256" key="6">
    <source>
        <dbReference type="ARBA" id="ARBA00023136"/>
    </source>
</evidence>
<keyword evidence="5 7" id="KW-1133">Transmembrane helix</keyword>
<reference evidence="9 10" key="1">
    <citation type="submission" date="2018-05" db="EMBL/GenBank/DDBJ databases">
        <title>Genomic Encyclopedia of Type Strains, Phase IV (KMG-IV): sequencing the most valuable type-strain genomes for metagenomic binning, comparative biology and taxonomic classification.</title>
        <authorList>
            <person name="Goeker M."/>
        </authorList>
    </citation>
    <scope>NUCLEOTIDE SEQUENCE [LARGE SCALE GENOMIC DNA]</scope>
    <source>
        <strain evidence="9 10">DSM 44704</strain>
    </source>
</reference>
<feature type="transmembrane region" description="Helical" evidence="7">
    <location>
        <begin position="6"/>
        <end position="27"/>
    </location>
</feature>
<evidence type="ECO:0000256" key="1">
    <source>
        <dbReference type="ARBA" id="ARBA00004651"/>
    </source>
</evidence>
<evidence type="ECO:0000256" key="5">
    <source>
        <dbReference type="ARBA" id="ARBA00022989"/>
    </source>
</evidence>
<sequence length="343" mass="34738">MSDGIVNAPTSLIFAVIAVAGLAYAAWRARAELDERAAPMAGLVAAFIFAVQMVNFPILPGVSGHLLGGALAAILVGPYVGALCVAIVLVVQALLFADGGLTALGTNITNMALIGVAVGYTVARLVLPVLSRRRADAGIGIVAFVAALVGTVGAATGFVLEYAMGGAAGSTVGAVAGYMLVTHALIGVGEGIITAITIVAVVNARPDLVYLLRVNGRRRTDATPPRLSLTGFLLAFAAVAVLVAGLLSYVASSEPDGLDATTQRGCTVVQVDGGEQLEGDCIAKNARDHHLAKSPLAGYTIDGDDTLTGVAGVLGVVAAFAVLFAVVNLIRTGRNTAARGRRR</sequence>
<evidence type="ECO:0000256" key="7">
    <source>
        <dbReference type="SAM" id="Phobius"/>
    </source>
</evidence>
<dbReference type="PANTHER" id="PTHR34229:SF1">
    <property type="entry name" value="METAL TRANSPORT PROTEIN HI_1621-RELATED"/>
    <property type="match status" value="1"/>
</dbReference>
<feature type="transmembrane region" description="Helical" evidence="7">
    <location>
        <begin position="139"/>
        <end position="160"/>
    </location>
</feature>
<feature type="transmembrane region" description="Helical" evidence="7">
    <location>
        <begin position="108"/>
        <end position="127"/>
    </location>
</feature>
<comment type="caution">
    <text evidence="9">The sequence shown here is derived from an EMBL/GenBank/DDBJ whole genome shotgun (WGS) entry which is preliminary data.</text>
</comment>
<dbReference type="InterPro" id="IPR025937">
    <property type="entry name" value="PDGLE_dom"/>
</dbReference>
<dbReference type="AlphaFoldDB" id="A0A318JTD1"/>
<evidence type="ECO:0000256" key="2">
    <source>
        <dbReference type="ARBA" id="ARBA00022448"/>
    </source>
</evidence>
<dbReference type="GO" id="GO:0000041">
    <property type="term" value="P:transition metal ion transport"/>
    <property type="evidence" value="ECO:0007669"/>
    <property type="project" value="InterPro"/>
</dbReference>
<dbReference type="PANTHER" id="PTHR34229">
    <property type="entry name" value="METAL TRANSPORT PROTEIN HI_1621-RELATED"/>
    <property type="match status" value="1"/>
</dbReference>
<dbReference type="Pfam" id="PF01891">
    <property type="entry name" value="CbiM"/>
    <property type="match status" value="1"/>
</dbReference>
<dbReference type="Gene3D" id="1.10.1760.20">
    <property type="match status" value="1"/>
</dbReference>
<evidence type="ECO:0000256" key="4">
    <source>
        <dbReference type="ARBA" id="ARBA00022692"/>
    </source>
</evidence>
<dbReference type="InterPro" id="IPR002751">
    <property type="entry name" value="CbiM/NikMN"/>
</dbReference>
<feature type="transmembrane region" description="Helical" evidence="7">
    <location>
        <begin position="39"/>
        <end position="58"/>
    </location>
</feature>